<feature type="domain" description="RsdA/BaiN/AoA(So)-like insert" evidence="5">
    <location>
        <begin position="208"/>
        <end position="363"/>
    </location>
</feature>
<dbReference type="Gene3D" id="1.10.8.260">
    <property type="entry name" value="HI0933 insert domain-like"/>
    <property type="match status" value="1"/>
</dbReference>
<sequence length="418" mass="46096">MAKVVIIGGGAAGMMAAVSASQNANNEVILLERNGELGRKIKLTGGGRCNLTNAREIDDFFDKVVTNKRFLYSSFDAFSNKDLLGFFDRIGLKYKIEKDNDFKVYTENDKSEDLIDALNKELLKRNVKIYYNKRVADLDVNMFPEEQILSKKDKIGEIKGIILDNGDKIECDKVIVAAGGRSFSNTGSDGNMYKILKKYGHKIVEPLPALVPLKIEESWIMNMQGISLKDVELSCKIKKKKIKQSGDMIFTHFGISGPAVLILSSYINKALEDGNIEITLDCLPNSTREDIVAAIREFPNRNVITNLKGILPQNFLKAIAEQAGVEEMKVNELPKKLENKLVSLIKEMKLTCTSTLGIEPAIVTSGGVSVKDINSTTMESKKIKNLHVAGEILDIDAETGGYNLQIAFSTGFAAGKDE</sequence>
<gene>
    <name evidence="6" type="ORF">CLOHIR_01398</name>
</gene>
<proteinExistence type="predicted"/>
<organism evidence="6 7">
    <name type="scientific">Peptacetobacter hiranonis (strain DSM 13275 / JCM 10541 / KCTC 15199 / TO-931)</name>
    <name type="common">Clostridium hiranonis</name>
    <dbReference type="NCBI Taxonomy" id="500633"/>
    <lineage>
        <taxon>Bacteria</taxon>
        <taxon>Bacillati</taxon>
        <taxon>Bacillota</taxon>
        <taxon>Clostridia</taxon>
        <taxon>Peptostreptococcales</taxon>
        <taxon>Peptostreptococcaceae</taxon>
        <taxon>Peptacetobacter</taxon>
    </lineage>
</organism>
<dbReference type="PANTHER" id="PTHR42887:SF2">
    <property type="entry name" value="OS12G0638800 PROTEIN"/>
    <property type="match status" value="1"/>
</dbReference>
<dbReference type="OrthoDB" id="9773233at2"/>
<dbReference type="NCBIfam" id="TIGR00275">
    <property type="entry name" value="aminoacetone oxidase family FAD-binding enzyme"/>
    <property type="match status" value="1"/>
</dbReference>
<name>B6FZU4_PEPHT</name>
<dbReference type="eggNOG" id="COG2081">
    <property type="taxonomic scope" value="Bacteria"/>
</dbReference>
<dbReference type="InterPro" id="IPR036188">
    <property type="entry name" value="FAD/NAD-bd_sf"/>
</dbReference>
<dbReference type="AlphaFoldDB" id="B6FZU4"/>
<evidence type="ECO:0000259" key="5">
    <source>
        <dbReference type="Pfam" id="PF22780"/>
    </source>
</evidence>
<dbReference type="InterPro" id="IPR023166">
    <property type="entry name" value="BaiN-like_dom_sf"/>
</dbReference>
<keyword evidence="7" id="KW-1185">Reference proteome</keyword>
<keyword evidence="2" id="KW-0285">Flavoprotein</keyword>
<dbReference type="SUPFAM" id="SSF51905">
    <property type="entry name" value="FAD/NAD(P)-binding domain"/>
    <property type="match status" value="1"/>
</dbReference>
<dbReference type="Pfam" id="PF22780">
    <property type="entry name" value="HI0933_like_1st"/>
    <property type="match status" value="1"/>
</dbReference>
<dbReference type="InterPro" id="IPR004792">
    <property type="entry name" value="BaiN-like"/>
</dbReference>
<dbReference type="STRING" id="500633.CLOHIR_01398"/>
<dbReference type="PANTHER" id="PTHR42887">
    <property type="entry name" value="OS12G0638800 PROTEIN"/>
    <property type="match status" value="1"/>
</dbReference>
<dbReference type="PRINTS" id="PR00368">
    <property type="entry name" value="FADPNR"/>
</dbReference>
<dbReference type="InterPro" id="IPR057661">
    <property type="entry name" value="RsdA/BaiN/AoA(So)_Rossmann"/>
</dbReference>
<evidence type="ECO:0000256" key="3">
    <source>
        <dbReference type="ARBA" id="ARBA00022827"/>
    </source>
</evidence>
<dbReference type="Gene3D" id="3.50.50.60">
    <property type="entry name" value="FAD/NAD(P)-binding domain"/>
    <property type="match status" value="1"/>
</dbReference>
<accession>B6FZU4</accession>
<dbReference type="Proteomes" id="UP000003178">
    <property type="component" value="Unassembled WGS sequence"/>
</dbReference>
<evidence type="ECO:0000259" key="4">
    <source>
        <dbReference type="Pfam" id="PF03486"/>
    </source>
</evidence>
<dbReference type="Pfam" id="PF03486">
    <property type="entry name" value="HI0933_like"/>
    <property type="match status" value="1"/>
</dbReference>
<evidence type="ECO:0000313" key="6">
    <source>
        <dbReference type="EMBL" id="EEA84917.1"/>
    </source>
</evidence>
<comment type="cofactor">
    <cofactor evidence="1">
        <name>FAD</name>
        <dbReference type="ChEBI" id="CHEBI:57692"/>
    </cofactor>
</comment>
<comment type="caution">
    <text evidence="6">The sequence shown here is derived from an EMBL/GenBank/DDBJ whole genome shotgun (WGS) entry which is preliminary data.</text>
</comment>
<dbReference type="SUPFAM" id="SSF160996">
    <property type="entry name" value="HI0933 insert domain-like"/>
    <property type="match status" value="1"/>
</dbReference>
<keyword evidence="3" id="KW-0274">FAD</keyword>
<evidence type="ECO:0000256" key="1">
    <source>
        <dbReference type="ARBA" id="ARBA00001974"/>
    </source>
</evidence>
<reference evidence="6 7" key="1">
    <citation type="submission" date="2008-09" db="EMBL/GenBank/DDBJ databases">
        <authorList>
            <person name="Fulton L."/>
            <person name="Clifton S."/>
            <person name="Fulton B."/>
            <person name="Xu J."/>
            <person name="Minx P."/>
            <person name="Pepin K.H."/>
            <person name="Johnson M."/>
            <person name="Thiruvilangam P."/>
            <person name="Bhonagiri V."/>
            <person name="Nash W.E."/>
            <person name="Mardis E.R."/>
            <person name="Wilson R.K."/>
        </authorList>
    </citation>
    <scope>NUCLEOTIDE SEQUENCE [LARGE SCALE GENOMIC DNA]</scope>
    <source>
        <strain evidence="6 7">DSM 13275</strain>
    </source>
</reference>
<dbReference type="InterPro" id="IPR055178">
    <property type="entry name" value="RsdA/BaiN/AoA(So)-like_dom"/>
</dbReference>
<dbReference type="EMBL" id="ABWP01000059">
    <property type="protein sequence ID" value="EEA84917.1"/>
    <property type="molecule type" value="Genomic_DNA"/>
</dbReference>
<feature type="domain" description="RsdA/BaiN/AoA(So)-like Rossmann fold-like" evidence="4">
    <location>
        <begin position="3"/>
        <end position="416"/>
    </location>
</feature>
<dbReference type="HOGENOM" id="CLU_025174_3_1_9"/>
<evidence type="ECO:0000256" key="2">
    <source>
        <dbReference type="ARBA" id="ARBA00022630"/>
    </source>
</evidence>
<reference evidence="6 7" key="2">
    <citation type="submission" date="2008-10" db="EMBL/GenBank/DDBJ databases">
        <title>Draft genome sequence of Clostridium hiranonis (DSM 13275).</title>
        <authorList>
            <person name="Sudarsanam P."/>
            <person name="Ley R."/>
            <person name="Guruge J."/>
            <person name="Turnbaugh P.J."/>
            <person name="Mahowald M."/>
            <person name="Liep D."/>
            <person name="Gordon J."/>
        </authorList>
    </citation>
    <scope>NUCLEOTIDE SEQUENCE [LARGE SCALE GENOMIC DNA]</scope>
    <source>
        <strain evidence="6 7">DSM 13275</strain>
    </source>
</reference>
<dbReference type="RefSeq" id="WP_006440319.1">
    <property type="nucleotide sequence ID" value="NZ_DS995356.1"/>
</dbReference>
<evidence type="ECO:0000313" key="7">
    <source>
        <dbReference type="Proteomes" id="UP000003178"/>
    </source>
</evidence>
<dbReference type="Gene3D" id="2.40.30.10">
    <property type="entry name" value="Translation factors"/>
    <property type="match status" value="1"/>
</dbReference>
<protein>
    <submittedName>
        <fullName evidence="6">Flavoprotein family protein</fullName>
    </submittedName>
</protein>